<protein>
    <submittedName>
        <fullName evidence="2">YggT family protein</fullName>
    </submittedName>
</protein>
<dbReference type="EMBL" id="WXEY01000003">
    <property type="protein sequence ID" value="MZP29002.1"/>
    <property type="molecule type" value="Genomic_DNA"/>
</dbReference>
<dbReference type="PANTHER" id="PTHR33219">
    <property type="entry name" value="YLMG HOMOLOG PROTEIN 2, CHLOROPLASTIC"/>
    <property type="match status" value="1"/>
</dbReference>
<evidence type="ECO:0000313" key="3">
    <source>
        <dbReference type="Proteomes" id="UP000463470"/>
    </source>
</evidence>
<dbReference type="Proteomes" id="UP000463470">
    <property type="component" value="Unassembled WGS sequence"/>
</dbReference>
<evidence type="ECO:0000256" key="1">
    <source>
        <dbReference type="ARBA" id="ARBA00010894"/>
    </source>
</evidence>
<dbReference type="InterPro" id="IPR003425">
    <property type="entry name" value="CCB3/YggT"/>
</dbReference>
<comment type="similarity">
    <text evidence="1">Belongs to the YggT family.</text>
</comment>
<name>A0A845KYK8_9FIRM</name>
<dbReference type="OrthoDB" id="283553at2"/>
<keyword evidence="3" id="KW-1185">Reference proteome</keyword>
<proteinExistence type="inferred from homology"/>
<dbReference type="AlphaFoldDB" id="A0A845KYK8"/>
<dbReference type="RefSeq" id="WP_161255563.1">
    <property type="nucleotide sequence ID" value="NZ_WXEY01000003.1"/>
</dbReference>
<reference evidence="2 3" key="1">
    <citation type="submission" date="2020-01" db="EMBL/GenBank/DDBJ databases">
        <title>Whole-genome sequence of Heliobacterium undosum DSM 13378.</title>
        <authorList>
            <person name="Kyndt J.A."/>
            <person name="Meyer T.E."/>
        </authorList>
    </citation>
    <scope>NUCLEOTIDE SEQUENCE [LARGE SCALE GENOMIC DNA]</scope>
    <source>
        <strain evidence="2 3">DSM 13378</strain>
    </source>
</reference>
<dbReference type="GO" id="GO:0016020">
    <property type="term" value="C:membrane"/>
    <property type="evidence" value="ECO:0007669"/>
    <property type="project" value="InterPro"/>
</dbReference>
<accession>A0A845KYK8</accession>
<dbReference type="Pfam" id="PF02325">
    <property type="entry name" value="CCB3_YggT"/>
    <property type="match status" value="1"/>
</dbReference>
<gene>
    <name evidence="2" type="ORF">GTO91_04665</name>
</gene>
<evidence type="ECO:0000313" key="2">
    <source>
        <dbReference type="EMBL" id="MZP29002.1"/>
    </source>
</evidence>
<dbReference type="PANTHER" id="PTHR33219:SF14">
    <property type="entry name" value="PROTEIN COFACTOR ASSEMBLY OF COMPLEX C SUBUNIT B CCB3, CHLOROPLASTIC-RELATED"/>
    <property type="match status" value="1"/>
</dbReference>
<comment type="caution">
    <text evidence="2">The sequence shown here is derived from an EMBL/GenBank/DDBJ whole genome shotgun (WGS) entry which is preliminary data.</text>
</comment>
<organism evidence="2 3">
    <name type="scientific">Heliomicrobium undosum</name>
    <dbReference type="NCBI Taxonomy" id="121734"/>
    <lineage>
        <taxon>Bacteria</taxon>
        <taxon>Bacillati</taxon>
        <taxon>Bacillota</taxon>
        <taxon>Clostridia</taxon>
        <taxon>Eubacteriales</taxon>
        <taxon>Heliobacteriaceae</taxon>
        <taxon>Heliomicrobium</taxon>
    </lineage>
</organism>
<sequence>MGIGETYQIINIAFEVLKFLIVIRVILSYFPHNPDGTIIRFIYDLTEPILSPLRRIIPVPASLPLDFSPIVAYILLEVLERVLLQLIF</sequence>